<proteinExistence type="predicted"/>
<gene>
    <name evidence="3" type="ORF">SVUK_LOCUS18810</name>
</gene>
<dbReference type="EMBL" id="UYYB01125480">
    <property type="protein sequence ID" value="VDM83812.1"/>
    <property type="molecule type" value="Genomic_DNA"/>
</dbReference>
<dbReference type="InterPro" id="IPR050369">
    <property type="entry name" value="RBOH/FRE"/>
</dbReference>
<feature type="domain" description="FAD-binding FR-type" evidence="2">
    <location>
        <begin position="5"/>
        <end position="112"/>
    </location>
</feature>
<dbReference type="GO" id="GO:0043020">
    <property type="term" value="C:NADPH oxidase complex"/>
    <property type="evidence" value="ECO:0007669"/>
    <property type="project" value="TreeGrafter"/>
</dbReference>
<keyword evidence="4" id="KW-1185">Reference proteome</keyword>
<dbReference type="CDD" id="cd06186">
    <property type="entry name" value="NOX_Duox_like_FAD_NADP"/>
    <property type="match status" value="1"/>
</dbReference>
<protein>
    <recommendedName>
        <fullName evidence="2">FAD-binding FR-type domain-containing protein</fullName>
    </recommendedName>
</protein>
<dbReference type="GO" id="GO:0016175">
    <property type="term" value="F:superoxide-generating NAD(P)H oxidase activity"/>
    <property type="evidence" value="ECO:0007669"/>
    <property type="project" value="TreeGrafter"/>
</dbReference>
<dbReference type="GO" id="GO:0042554">
    <property type="term" value="P:superoxide anion generation"/>
    <property type="evidence" value="ECO:0007669"/>
    <property type="project" value="TreeGrafter"/>
</dbReference>
<dbReference type="Pfam" id="PF08022">
    <property type="entry name" value="FAD_binding_8"/>
    <property type="match status" value="1"/>
</dbReference>
<keyword evidence="1" id="KW-0560">Oxidoreductase</keyword>
<evidence type="ECO:0000256" key="1">
    <source>
        <dbReference type="ARBA" id="ARBA00023002"/>
    </source>
</evidence>
<organism evidence="3 4">
    <name type="scientific">Strongylus vulgaris</name>
    <name type="common">Blood worm</name>
    <dbReference type="NCBI Taxonomy" id="40348"/>
    <lineage>
        <taxon>Eukaryota</taxon>
        <taxon>Metazoa</taxon>
        <taxon>Ecdysozoa</taxon>
        <taxon>Nematoda</taxon>
        <taxon>Chromadorea</taxon>
        <taxon>Rhabditida</taxon>
        <taxon>Rhabditina</taxon>
        <taxon>Rhabditomorpha</taxon>
        <taxon>Strongyloidea</taxon>
        <taxon>Strongylidae</taxon>
        <taxon>Strongylus</taxon>
    </lineage>
</organism>
<dbReference type="InterPro" id="IPR017938">
    <property type="entry name" value="Riboflavin_synthase-like_b-brl"/>
</dbReference>
<dbReference type="AlphaFoldDB" id="A0A3P7LXD4"/>
<evidence type="ECO:0000259" key="2">
    <source>
        <dbReference type="PROSITE" id="PS51384"/>
    </source>
</evidence>
<dbReference type="InterPro" id="IPR017927">
    <property type="entry name" value="FAD-bd_FR_type"/>
</dbReference>
<reference evidence="3 4" key="1">
    <citation type="submission" date="2018-11" db="EMBL/GenBank/DDBJ databases">
        <authorList>
            <consortium name="Pathogen Informatics"/>
        </authorList>
    </citation>
    <scope>NUCLEOTIDE SEQUENCE [LARGE SCALE GENOMIC DNA]</scope>
</reference>
<sequence length="143" mass="16041">MGMRQEYKKLKILNAELLPSDIIYLQFKRPSSFSFRSGQWVRISSPAFSCAFNECHAFSLASAPQAPTLELYIKAVGPWTWKMRSEIIRAQANGSPYPLVHMNGPYGDGNQDMLLSSVIASLTLRTVSLQRSKIINQTLIKSS</sequence>
<dbReference type="Gene3D" id="2.40.30.10">
    <property type="entry name" value="Translation factors"/>
    <property type="match status" value="1"/>
</dbReference>
<dbReference type="PROSITE" id="PS51384">
    <property type="entry name" value="FAD_FR"/>
    <property type="match status" value="1"/>
</dbReference>
<evidence type="ECO:0000313" key="4">
    <source>
        <dbReference type="Proteomes" id="UP000270094"/>
    </source>
</evidence>
<dbReference type="SUPFAM" id="SSF63380">
    <property type="entry name" value="Riboflavin synthase domain-like"/>
    <property type="match status" value="1"/>
</dbReference>
<dbReference type="FunFam" id="2.40.30.10:FF:000195">
    <property type="entry name" value="DUal OXidase"/>
    <property type="match status" value="1"/>
</dbReference>
<accession>A0A3P7LXD4</accession>
<dbReference type="PANTHER" id="PTHR11972">
    <property type="entry name" value="NADPH OXIDASE"/>
    <property type="match status" value="1"/>
</dbReference>
<evidence type="ECO:0000313" key="3">
    <source>
        <dbReference type="EMBL" id="VDM83812.1"/>
    </source>
</evidence>
<dbReference type="OrthoDB" id="6019201at2759"/>
<dbReference type="GO" id="GO:0006952">
    <property type="term" value="P:defense response"/>
    <property type="evidence" value="ECO:0007669"/>
    <property type="project" value="TreeGrafter"/>
</dbReference>
<name>A0A3P7LXD4_STRVU</name>
<dbReference type="PANTHER" id="PTHR11972:SF175">
    <property type="entry name" value="NAD(P)H OXIDASE (H2O2-FORMING)"/>
    <property type="match status" value="1"/>
</dbReference>
<dbReference type="Proteomes" id="UP000270094">
    <property type="component" value="Unassembled WGS sequence"/>
</dbReference>
<dbReference type="InterPro" id="IPR013112">
    <property type="entry name" value="FAD-bd_8"/>
</dbReference>